<evidence type="ECO:0000259" key="1">
    <source>
        <dbReference type="Pfam" id="PF19501"/>
    </source>
</evidence>
<dbReference type="Proteomes" id="UP000309676">
    <property type="component" value="Unassembled WGS sequence"/>
</dbReference>
<proteinExistence type="predicted"/>
<feature type="domain" description="PcRGLX/YetA-like C-terminal alpha/alpha toroid" evidence="3">
    <location>
        <begin position="450"/>
        <end position="857"/>
    </location>
</feature>
<dbReference type="InterPro" id="IPR048331">
    <property type="entry name" value="PcRGLX/YetA_3rd"/>
</dbReference>
<dbReference type="OrthoDB" id="262615at2"/>
<protein>
    <recommendedName>
        <fullName evidence="6">Tat pathway signal sequence domain protein</fullName>
    </recommendedName>
</protein>
<dbReference type="InterPro" id="IPR048329">
    <property type="entry name" value="PcRGLX_1st"/>
</dbReference>
<evidence type="ECO:0000313" key="5">
    <source>
        <dbReference type="Proteomes" id="UP000309676"/>
    </source>
</evidence>
<evidence type="ECO:0008006" key="6">
    <source>
        <dbReference type="Google" id="ProtNLM"/>
    </source>
</evidence>
<accession>A0A5R9GE11</accession>
<comment type="caution">
    <text evidence="4">The sequence shown here is derived from an EMBL/GenBank/DDBJ whole genome shotgun (WGS) entry which is preliminary data.</text>
</comment>
<dbReference type="InterPro" id="IPR048330">
    <property type="entry name" value="PcRGLX/YetA_2nd"/>
</dbReference>
<name>A0A5R9GE11_9BACL</name>
<dbReference type="PANTHER" id="PTHR40081">
    <property type="entry name" value="CONCANAVALIN A-LIKE LECTIN/GLUCANASE"/>
    <property type="match status" value="1"/>
</dbReference>
<gene>
    <name evidence="4" type="ORF">FE782_24845</name>
</gene>
<sequence>MKTNDRATLAWLGKPPALASGATWGVPWKEGALHRDASLALRGRSGTKVAVQSWPTAYWPDGSVKWTAHAAMFPAGGAEEGYALEIGEGVRAEAPLVVKETDAAVEVDTGAMSCALNRSGASIIREMLRDGVPVCTDGRLVGVREARVRTSGRNAVALEPIESAVERTTVEQAGPIRAVVKIAGRHRIEGSGRKWLPFTLRLYFYAGAASVRAVHTFLYDGNPHQDFIRGLGIRFSVPMKGPLYNRHIRFAGDTGGFAESPKGLMTFRLPERQRSLYERQTAGACIVLDESEDAELLSLLDDSPVWGDFKLTQQTADSYAIVKRTKEGCGWIRAAVGGRSGGLAYAGGEGGGLAVGVRRFWEKFPSALEASGADRDEASVTAWFWSPDAPAMDLRHYDTETHVRSCYEGADELRSTPYGVGNTSELTWWCCDGTPDAETFAAMVREKESPPLLVCEPARFYETKALGAWSLPDRSTPLKVQLEDTLDRLVRFYQDEIEQRRWYGFWDYGDVMHSYDPVRHTWRYDIGGCAWQNTELAPNIWLWYMFLRSGREDVFRFAEAMTRHTSEVDVYHIGEYAGLGSRHNVLHWGCGCKEARIGMAGLHKYYYYLTADERIGDIMDEAKDADYATLRLDPMRAYFAKDEFPTHTRSGPDWSAFCSNWLVQWERYEDAAYRDKMLRGVECLKGMPHRLLTGPVFGYEPKTGELMYFGDENYGHHLMICMGGAQVWQEMAMLLKDPEWDRMLAEYGEFYNLPKEEKARRTGGALQGKDWNIPMLSTAMMAFAADRDKNRALAEQAWDYLLRSGFGWSVTMPLEARPVPRLEYIRPIQEIPWISTNTVSQWSINLIVCLELIGEHLPDSIEMLAAVAAGREAK</sequence>
<evidence type="ECO:0000313" key="4">
    <source>
        <dbReference type="EMBL" id="TLS49615.1"/>
    </source>
</evidence>
<feature type="domain" description="PcRGLX/YetA-like N-terminal RIFT barrel" evidence="1">
    <location>
        <begin position="6"/>
        <end position="77"/>
    </location>
</feature>
<dbReference type="RefSeq" id="WP_138197058.1">
    <property type="nucleotide sequence ID" value="NZ_VCIW01000020.1"/>
</dbReference>
<feature type="domain" description="PcRGLX/YetA-like central beta-sandwich" evidence="2">
    <location>
        <begin position="97"/>
        <end position="444"/>
    </location>
</feature>
<reference evidence="4 5" key="1">
    <citation type="submission" date="2019-05" db="EMBL/GenBank/DDBJ databases">
        <authorList>
            <person name="Narsing Rao M.P."/>
            <person name="Li W.J."/>
        </authorList>
    </citation>
    <scope>NUCLEOTIDE SEQUENCE [LARGE SCALE GENOMIC DNA]</scope>
    <source>
        <strain evidence="4 5">SYSU_K30003</strain>
    </source>
</reference>
<organism evidence="4 5">
    <name type="scientific">Paenibacillus antri</name>
    <dbReference type="NCBI Taxonomy" id="2582848"/>
    <lineage>
        <taxon>Bacteria</taxon>
        <taxon>Bacillati</taxon>
        <taxon>Bacillota</taxon>
        <taxon>Bacilli</taxon>
        <taxon>Bacillales</taxon>
        <taxon>Paenibacillaceae</taxon>
        <taxon>Paenibacillus</taxon>
    </lineage>
</organism>
<dbReference type="Pfam" id="PF19501">
    <property type="entry name" value="PcRGLX_1st"/>
    <property type="match status" value="1"/>
</dbReference>
<dbReference type="InterPro" id="IPR045793">
    <property type="entry name" value="PcRGLX/YetA-like"/>
</dbReference>
<dbReference type="EMBL" id="VCIW01000020">
    <property type="protein sequence ID" value="TLS49615.1"/>
    <property type="molecule type" value="Genomic_DNA"/>
</dbReference>
<evidence type="ECO:0000259" key="3">
    <source>
        <dbReference type="Pfam" id="PF21346"/>
    </source>
</evidence>
<dbReference type="AlphaFoldDB" id="A0A5R9GE11"/>
<dbReference type="PANTHER" id="PTHR40081:SF1">
    <property type="entry name" value="TAT PATHWAY SIGNAL SEQUENCE DOMAIN PROTEIN"/>
    <property type="match status" value="1"/>
</dbReference>
<evidence type="ECO:0000259" key="2">
    <source>
        <dbReference type="Pfam" id="PF21345"/>
    </source>
</evidence>
<dbReference type="Pfam" id="PF21345">
    <property type="entry name" value="PcRGLX_2nd"/>
    <property type="match status" value="1"/>
</dbReference>
<dbReference type="Pfam" id="PF21346">
    <property type="entry name" value="PcRGLX_3rd"/>
    <property type="match status" value="1"/>
</dbReference>
<keyword evidence="5" id="KW-1185">Reference proteome</keyword>